<name>W5V1E5_9BACT</name>
<dbReference type="HOGENOM" id="CLU_087583_0_0_14"/>
<dbReference type="PROSITE" id="PS51257">
    <property type="entry name" value="PROKAR_LIPOPROTEIN"/>
    <property type="match status" value="1"/>
</dbReference>
<dbReference type="InterPro" id="IPR032675">
    <property type="entry name" value="LRR_dom_sf"/>
</dbReference>
<dbReference type="AlphaFoldDB" id="W5V1E5"/>
<feature type="signal peptide" evidence="1">
    <location>
        <begin position="1"/>
        <end position="22"/>
    </location>
</feature>
<dbReference type="Pfam" id="PF13306">
    <property type="entry name" value="LRR_5"/>
    <property type="match status" value="2"/>
</dbReference>
<dbReference type="OrthoDB" id="400331at2"/>
<keyword evidence="1" id="KW-0732">Signal</keyword>
<keyword evidence="3" id="KW-1185">Reference proteome</keyword>
<dbReference type="STRING" id="743966.MYB_02820"/>
<evidence type="ECO:0000256" key="1">
    <source>
        <dbReference type="SAM" id="SignalP"/>
    </source>
</evidence>
<evidence type="ECO:0000313" key="3">
    <source>
        <dbReference type="Proteomes" id="UP000019229"/>
    </source>
</evidence>
<dbReference type="RefSeq" id="WP_022935415.1">
    <property type="nucleotide sequence ID" value="NZ_CP007154.1"/>
</dbReference>
<reference evidence="2 3" key="1">
    <citation type="journal article" date="2014" name="Genome Announc.">
        <title>Complete Genome Sequence of Mycoplasma bovoculi Strain M165/69T (ATCC 29104).</title>
        <authorList>
            <person name="Calcutt M.J."/>
            <person name="Foecking M.F."/>
        </authorList>
    </citation>
    <scope>NUCLEOTIDE SEQUENCE [LARGE SCALE GENOMIC DNA]</scope>
    <source>
        <strain evidence="2">M165/69</strain>
    </source>
</reference>
<dbReference type="eggNOG" id="COG4886">
    <property type="taxonomic scope" value="Bacteria"/>
</dbReference>
<sequence length="277" mass="30951">MNKIKKLFLFSAPIIPIFAVVACGNTQSFSNQYLHEKDVLDKYVILNPDDKTFTLDLSKTDLTKIDSNAFTQFKDRVFSQIKNLDAASNKTNSDEKKKQIEQKVYYLSKIIFPASLKEIGPRAFEADTSFLQGKEGQKITELDFSKSTNLEKIDEFAFANNAITNLKLPSSLTFIGQGAFQRNKISSLELSENSKLSIIETGAFFENSLENIDFSNTSTIRQISAGAFENNQIQTITFSQNNTAVTISPSAFKGNSIKSDNEIKNLPTNSKVTNIFN</sequence>
<dbReference type="KEGG" id="mbc:MYB_02820"/>
<gene>
    <name evidence="2" type="ORF">MYB_02820</name>
</gene>
<dbReference type="InterPro" id="IPR026906">
    <property type="entry name" value="LRR_5"/>
</dbReference>
<dbReference type="SUPFAM" id="SSF52058">
    <property type="entry name" value="L domain-like"/>
    <property type="match status" value="1"/>
</dbReference>
<protein>
    <submittedName>
        <fullName evidence="2">Putative lipoprotein</fullName>
    </submittedName>
</protein>
<feature type="chain" id="PRO_5004872886" evidence="1">
    <location>
        <begin position="23"/>
        <end position="277"/>
    </location>
</feature>
<accession>W5V1E5</accession>
<dbReference type="Proteomes" id="UP000019229">
    <property type="component" value="Chromosome"/>
</dbReference>
<dbReference type="Gene3D" id="3.80.10.10">
    <property type="entry name" value="Ribonuclease Inhibitor"/>
    <property type="match status" value="1"/>
</dbReference>
<keyword evidence="2" id="KW-0449">Lipoprotein</keyword>
<dbReference type="EMBL" id="CP007154">
    <property type="protein sequence ID" value="AHH45563.1"/>
    <property type="molecule type" value="Genomic_DNA"/>
</dbReference>
<evidence type="ECO:0000313" key="2">
    <source>
        <dbReference type="EMBL" id="AHH45563.1"/>
    </source>
</evidence>
<organism evidence="2 3">
    <name type="scientific">Mesomycoplasma bovoculi M165/69</name>
    <dbReference type="NCBI Taxonomy" id="743966"/>
    <lineage>
        <taxon>Bacteria</taxon>
        <taxon>Bacillati</taxon>
        <taxon>Mycoplasmatota</taxon>
        <taxon>Mycoplasmoidales</taxon>
        <taxon>Metamycoplasmataceae</taxon>
        <taxon>Mesomycoplasma</taxon>
    </lineage>
</organism>
<dbReference type="PATRIC" id="fig|743966.3.peg.568"/>
<proteinExistence type="predicted"/>